<dbReference type="AlphaFoldDB" id="A0A545T6Q2"/>
<proteinExistence type="predicted"/>
<keyword evidence="1" id="KW-0812">Transmembrane</keyword>
<feature type="transmembrane region" description="Helical" evidence="1">
    <location>
        <begin position="51"/>
        <end position="69"/>
    </location>
</feature>
<evidence type="ECO:0000313" key="3">
    <source>
        <dbReference type="Proteomes" id="UP000317839"/>
    </source>
</evidence>
<comment type="caution">
    <text evidence="2">The sequence shown here is derived from an EMBL/GenBank/DDBJ whole genome shotgun (WGS) entry which is preliminary data.</text>
</comment>
<gene>
    <name evidence="2" type="ORF">FLL45_15710</name>
</gene>
<sequence>MNMSKQKIYLAISGIILLLVGAFIGFVPAAYLGQFNLDNGVPIELFSELRGMGGSLFVFGIFIFIGAFYQQFEKYALVISALTFSAFSIFRLLGILFDGLPSEGIIVALIIEVSLALVAIYLLRQEFSANSRLSHQALNIAG</sequence>
<feature type="transmembrane region" description="Helical" evidence="1">
    <location>
        <begin position="9"/>
        <end position="31"/>
    </location>
</feature>
<feature type="transmembrane region" description="Helical" evidence="1">
    <location>
        <begin position="76"/>
        <end position="97"/>
    </location>
</feature>
<evidence type="ECO:0000313" key="2">
    <source>
        <dbReference type="EMBL" id="TQV72910.1"/>
    </source>
</evidence>
<keyword evidence="1" id="KW-1133">Transmembrane helix</keyword>
<protein>
    <submittedName>
        <fullName evidence="2">DUF4345 domain-containing protein</fullName>
    </submittedName>
</protein>
<feature type="transmembrane region" description="Helical" evidence="1">
    <location>
        <begin position="103"/>
        <end position="123"/>
    </location>
</feature>
<accession>A0A545T6Q2</accession>
<dbReference type="EMBL" id="VIKR01000004">
    <property type="protein sequence ID" value="TQV72910.1"/>
    <property type="molecule type" value="Genomic_DNA"/>
</dbReference>
<dbReference type="OrthoDB" id="7065854at2"/>
<dbReference type="Pfam" id="PF14248">
    <property type="entry name" value="DUF4345"/>
    <property type="match status" value="1"/>
</dbReference>
<dbReference type="InterPro" id="IPR025597">
    <property type="entry name" value="DUF4345"/>
</dbReference>
<reference evidence="2 3" key="1">
    <citation type="submission" date="2019-06" db="EMBL/GenBank/DDBJ databases">
        <title>Draft genome of Aliikangiella marina GYP-15.</title>
        <authorList>
            <person name="Wang G."/>
        </authorList>
    </citation>
    <scope>NUCLEOTIDE SEQUENCE [LARGE SCALE GENOMIC DNA]</scope>
    <source>
        <strain evidence="2 3">GYP-15</strain>
    </source>
</reference>
<evidence type="ECO:0000256" key="1">
    <source>
        <dbReference type="SAM" id="Phobius"/>
    </source>
</evidence>
<keyword evidence="1" id="KW-0472">Membrane</keyword>
<name>A0A545T6Q2_9GAMM</name>
<keyword evidence="3" id="KW-1185">Reference proteome</keyword>
<dbReference type="Proteomes" id="UP000317839">
    <property type="component" value="Unassembled WGS sequence"/>
</dbReference>
<organism evidence="2 3">
    <name type="scientific">Aliikangiella marina</name>
    <dbReference type="NCBI Taxonomy" id="1712262"/>
    <lineage>
        <taxon>Bacteria</taxon>
        <taxon>Pseudomonadati</taxon>
        <taxon>Pseudomonadota</taxon>
        <taxon>Gammaproteobacteria</taxon>
        <taxon>Oceanospirillales</taxon>
        <taxon>Pleioneaceae</taxon>
        <taxon>Aliikangiella</taxon>
    </lineage>
</organism>